<evidence type="ECO:0000256" key="1">
    <source>
        <dbReference type="SAM" id="MobiDB-lite"/>
    </source>
</evidence>
<sequence length="218" mass="23264">MLSRARFMKHVAVCAFTIAGISAGGAMAQEQQPAQQQPAQQQGGGLPTQGWFKTCNDNGQAGVCIVQNYARAENGQVLTAVGLIQPQGGNGQAMLQVTVPTFRVIPAGVAMQIDTSSPQRIEYALCTNEQCIAQAPLTDTLVNAMKRGGNVTFTSVNVRQQPNPVEITLSGFTAAFDGDPVSQSDLVESQRNLDESIQKMAVDRRKKIEEAQQNATGN</sequence>
<dbReference type="InterPro" id="IPR038696">
    <property type="entry name" value="IalB_sf"/>
</dbReference>
<feature type="signal peptide" evidence="2">
    <location>
        <begin position="1"/>
        <end position="28"/>
    </location>
</feature>
<dbReference type="Proteomes" id="UP001549164">
    <property type="component" value="Unassembled WGS sequence"/>
</dbReference>
<reference evidence="3 4" key="1">
    <citation type="submission" date="2024-06" db="EMBL/GenBank/DDBJ databases">
        <title>Genomic Encyclopedia of Type Strains, Phase IV (KMG-IV): sequencing the most valuable type-strain genomes for metagenomic binning, comparative biology and taxonomic classification.</title>
        <authorList>
            <person name="Goeker M."/>
        </authorList>
    </citation>
    <scope>NUCLEOTIDE SEQUENCE [LARGE SCALE GENOMIC DNA]</scope>
    <source>
        <strain evidence="3 4">DSM 28102</strain>
    </source>
</reference>
<protein>
    <submittedName>
        <fullName evidence="3">Invasion protein IalB</fullName>
    </submittedName>
</protein>
<comment type="caution">
    <text evidence="3">The sequence shown here is derived from an EMBL/GenBank/DDBJ whole genome shotgun (WGS) entry which is preliminary data.</text>
</comment>
<dbReference type="Pfam" id="PF06776">
    <property type="entry name" value="IalB"/>
    <property type="match status" value="1"/>
</dbReference>
<proteinExistence type="predicted"/>
<keyword evidence="2" id="KW-0732">Signal</keyword>
<name>A0ABV2IAP0_9HYPH</name>
<dbReference type="Gene3D" id="2.60.40.1880">
    <property type="entry name" value="Invasion associated locus B (IalB) protein"/>
    <property type="match status" value="1"/>
</dbReference>
<feature type="region of interest" description="Disordered" evidence="1">
    <location>
        <begin position="29"/>
        <end position="48"/>
    </location>
</feature>
<evidence type="ECO:0000313" key="3">
    <source>
        <dbReference type="EMBL" id="MET3599981.1"/>
    </source>
</evidence>
<organism evidence="3 4">
    <name type="scientific">Martelella mangrovi</name>
    <dbReference type="NCBI Taxonomy" id="1397477"/>
    <lineage>
        <taxon>Bacteria</taxon>
        <taxon>Pseudomonadati</taxon>
        <taxon>Pseudomonadota</taxon>
        <taxon>Alphaproteobacteria</taxon>
        <taxon>Hyphomicrobiales</taxon>
        <taxon>Aurantimonadaceae</taxon>
        <taxon>Martelella</taxon>
    </lineage>
</organism>
<keyword evidence="4" id="KW-1185">Reference proteome</keyword>
<gene>
    <name evidence="3" type="ORF">ABID12_001921</name>
</gene>
<dbReference type="EMBL" id="JBEPLY010000005">
    <property type="protein sequence ID" value="MET3599981.1"/>
    <property type="molecule type" value="Genomic_DNA"/>
</dbReference>
<evidence type="ECO:0000313" key="4">
    <source>
        <dbReference type="Proteomes" id="UP001549164"/>
    </source>
</evidence>
<feature type="chain" id="PRO_5047458225" evidence="2">
    <location>
        <begin position="29"/>
        <end position="218"/>
    </location>
</feature>
<feature type="compositionally biased region" description="Low complexity" evidence="1">
    <location>
        <begin position="29"/>
        <end position="41"/>
    </location>
</feature>
<accession>A0ABV2IAP0</accession>
<dbReference type="InterPro" id="IPR010642">
    <property type="entry name" value="Invasion_prot_B"/>
</dbReference>
<dbReference type="RefSeq" id="WP_354434030.1">
    <property type="nucleotide sequence ID" value="NZ_JBEPLY010000005.1"/>
</dbReference>
<evidence type="ECO:0000256" key="2">
    <source>
        <dbReference type="SAM" id="SignalP"/>
    </source>
</evidence>